<evidence type="ECO:0000313" key="2">
    <source>
        <dbReference type="Proteomes" id="UP000033769"/>
    </source>
</evidence>
<comment type="caution">
    <text evidence="1">The sequence shown here is derived from an EMBL/GenBank/DDBJ whole genome shotgun (WGS) entry which is preliminary data.</text>
</comment>
<gene>
    <name evidence="1" type="ORF">OTSGILL_0746</name>
</gene>
<dbReference type="AlphaFoldDB" id="A0A0F3MCU2"/>
<organism evidence="1 2">
    <name type="scientific">Orientia tsutsugamushi str. Gilliam</name>
    <dbReference type="NCBI Taxonomy" id="1359184"/>
    <lineage>
        <taxon>Bacteria</taxon>
        <taxon>Pseudomonadati</taxon>
        <taxon>Pseudomonadota</taxon>
        <taxon>Alphaproteobacteria</taxon>
        <taxon>Rickettsiales</taxon>
        <taxon>Rickettsiaceae</taxon>
        <taxon>Rickettsieae</taxon>
        <taxon>Orientia</taxon>
    </lineage>
</organism>
<name>A0A0F3MCU2_ORITS</name>
<dbReference type="Proteomes" id="UP000033769">
    <property type="component" value="Unassembled WGS sequence"/>
</dbReference>
<protein>
    <submittedName>
        <fullName evidence="1">Uncharacterized protein</fullName>
    </submittedName>
</protein>
<proteinExistence type="predicted"/>
<sequence length="47" mass="5335">MLHNCELIPSIDVPNKIAISCRLNKANVDNLSTFNINRKKETIEVPK</sequence>
<dbReference type="EMBL" id="LANO01000007">
    <property type="protein sequence ID" value="KJV53486.1"/>
    <property type="molecule type" value="Genomic_DNA"/>
</dbReference>
<evidence type="ECO:0000313" key="1">
    <source>
        <dbReference type="EMBL" id="KJV53486.1"/>
    </source>
</evidence>
<reference evidence="1 2" key="1">
    <citation type="submission" date="2015-02" db="EMBL/GenBank/DDBJ databases">
        <title>Genome Sequencing of Rickettsiales.</title>
        <authorList>
            <person name="Daugherty S.C."/>
            <person name="Su Q."/>
            <person name="Abolude K."/>
            <person name="Beier-Sexton M."/>
            <person name="Carlyon J.A."/>
            <person name="Carter R."/>
            <person name="Day N.P."/>
            <person name="Dumler S.J."/>
            <person name="Dyachenko V."/>
            <person name="Godinez A."/>
            <person name="Kurtti T.J."/>
            <person name="Lichay M."/>
            <person name="Mullins K.E."/>
            <person name="Ott S."/>
            <person name="Pappas-Brown V."/>
            <person name="Paris D.H."/>
            <person name="Patel P."/>
            <person name="Richards A.L."/>
            <person name="Sadzewicz L."/>
            <person name="Sears K."/>
            <person name="Seidman D."/>
            <person name="Sengamalay N."/>
            <person name="Stenos J."/>
            <person name="Tallon L.J."/>
            <person name="Vincent G."/>
            <person name="Fraser C.M."/>
            <person name="Munderloh U."/>
            <person name="Dunning-Hotopp J.C."/>
        </authorList>
    </citation>
    <scope>NUCLEOTIDE SEQUENCE [LARGE SCALE GENOMIC DNA]</scope>
    <source>
        <strain evidence="1 2">Gilliam</strain>
    </source>
</reference>
<accession>A0A0F3MCU2</accession>